<feature type="domain" description="ATP-grasp" evidence="11">
    <location>
        <begin position="80"/>
        <end position="294"/>
    </location>
</feature>
<evidence type="ECO:0000313" key="13">
    <source>
        <dbReference type="Proteomes" id="UP000179233"/>
    </source>
</evidence>
<dbReference type="GO" id="GO:0008716">
    <property type="term" value="F:D-alanine-D-alanine ligase activity"/>
    <property type="evidence" value="ECO:0007669"/>
    <property type="project" value="InterPro"/>
</dbReference>
<dbReference type="Proteomes" id="UP000179233">
    <property type="component" value="Unassembled WGS sequence"/>
</dbReference>
<keyword evidence="6 10" id="KW-0067">ATP-binding</keyword>
<dbReference type="InterPro" id="IPR013815">
    <property type="entry name" value="ATP_grasp_subdomain_1"/>
</dbReference>
<dbReference type="SUPFAM" id="SSF56059">
    <property type="entry name" value="Glutathione synthetase ATP-binding domain-like"/>
    <property type="match status" value="1"/>
</dbReference>
<dbReference type="AlphaFoldDB" id="A0A1G1VSH0"/>
<keyword evidence="9" id="KW-0961">Cell wall biogenesis/degradation</keyword>
<organism evidence="12 13">
    <name type="scientific">Candidatus Chisholmbacteria bacterium RIFCSPHIGHO2_01_FULL_52_32</name>
    <dbReference type="NCBI Taxonomy" id="1797591"/>
    <lineage>
        <taxon>Bacteria</taxon>
        <taxon>Candidatus Chisholmiibacteriota</taxon>
    </lineage>
</organism>
<comment type="caution">
    <text evidence="12">The sequence shown here is derived from an EMBL/GenBank/DDBJ whole genome shotgun (WGS) entry which is preliminary data.</text>
</comment>
<evidence type="ECO:0000256" key="10">
    <source>
        <dbReference type="PROSITE-ProRule" id="PRU00409"/>
    </source>
</evidence>
<keyword evidence="4" id="KW-0436">Ligase</keyword>
<keyword evidence="5 10" id="KW-0547">Nucleotide-binding</keyword>
<keyword evidence="3" id="KW-0963">Cytoplasm</keyword>
<dbReference type="Gene3D" id="3.30.1490.20">
    <property type="entry name" value="ATP-grasp fold, A domain"/>
    <property type="match status" value="1"/>
</dbReference>
<evidence type="ECO:0000256" key="6">
    <source>
        <dbReference type="ARBA" id="ARBA00022840"/>
    </source>
</evidence>
<reference evidence="12 13" key="1">
    <citation type="journal article" date="2016" name="Nat. Commun.">
        <title>Thousands of microbial genomes shed light on interconnected biogeochemical processes in an aquifer system.</title>
        <authorList>
            <person name="Anantharaman K."/>
            <person name="Brown C.T."/>
            <person name="Hug L.A."/>
            <person name="Sharon I."/>
            <person name="Castelle C.J."/>
            <person name="Probst A.J."/>
            <person name="Thomas B.C."/>
            <person name="Singh A."/>
            <person name="Wilkins M.J."/>
            <person name="Karaoz U."/>
            <person name="Brodie E.L."/>
            <person name="Williams K.H."/>
            <person name="Hubbard S.S."/>
            <person name="Banfield J.F."/>
        </authorList>
    </citation>
    <scope>NUCLEOTIDE SEQUENCE [LARGE SCALE GENOMIC DNA]</scope>
</reference>
<dbReference type="PANTHER" id="PTHR23132">
    <property type="entry name" value="D-ALANINE--D-ALANINE LIGASE"/>
    <property type="match status" value="1"/>
</dbReference>
<dbReference type="InterPro" id="IPR011761">
    <property type="entry name" value="ATP-grasp"/>
</dbReference>
<evidence type="ECO:0000256" key="7">
    <source>
        <dbReference type="ARBA" id="ARBA00022960"/>
    </source>
</evidence>
<dbReference type="GO" id="GO:0046872">
    <property type="term" value="F:metal ion binding"/>
    <property type="evidence" value="ECO:0007669"/>
    <property type="project" value="InterPro"/>
</dbReference>
<evidence type="ECO:0000256" key="2">
    <source>
        <dbReference type="ARBA" id="ARBA00010871"/>
    </source>
</evidence>
<dbReference type="Gene3D" id="3.30.470.20">
    <property type="entry name" value="ATP-grasp fold, B domain"/>
    <property type="match status" value="1"/>
</dbReference>
<dbReference type="PROSITE" id="PS50975">
    <property type="entry name" value="ATP_GRASP"/>
    <property type="match status" value="1"/>
</dbReference>
<comment type="similarity">
    <text evidence="2">Belongs to the D-alanine--D-alanine ligase family.</text>
</comment>
<evidence type="ECO:0000259" key="11">
    <source>
        <dbReference type="PROSITE" id="PS50975"/>
    </source>
</evidence>
<evidence type="ECO:0000313" key="12">
    <source>
        <dbReference type="EMBL" id="OGY18355.1"/>
    </source>
</evidence>
<evidence type="ECO:0000256" key="1">
    <source>
        <dbReference type="ARBA" id="ARBA00004496"/>
    </source>
</evidence>
<accession>A0A1G1VSH0</accession>
<evidence type="ECO:0000256" key="4">
    <source>
        <dbReference type="ARBA" id="ARBA00022598"/>
    </source>
</evidence>
<dbReference type="GO" id="GO:0008360">
    <property type="term" value="P:regulation of cell shape"/>
    <property type="evidence" value="ECO:0007669"/>
    <property type="project" value="UniProtKB-KW"/>
</dbReference>
<name>A0A1G1VSH0_9BACT</name>
<dbReference type="GO" id="GO:0005524">
    <property type="term" value="F:ATP binding"/>
    <property type="evidence" value="ECO:0007669"/>
    <property type="project" value="UniProtKB-UniRule"/>
</dbReference>
<proteinExistence type="inferred from homology"/>
<dbReference type="Pfam" id="PF07478">
    <property type="entry name" value="Dala_Dala_lig_C"/>
    <property type="match status" value="1"/>
</dbReference>
<dbReference type="EMBL" id="MHCJ01000003">
    <property type="protein sequence ID" value="OGY18355.1"/>
    <property type="molecule type" value="Genomic_DNA"/>
</dbReference>
<dbReference type="InterPro" id="IPR011095">
    <property type="entry name" value="Dala_Dala_lig_C"/>
</dbReference>
<evidence type="ECO:0000256" key="3">
    <source>
        <dbReference type="ARBA" id="ARBA00022490"/>
    </source>
</evidence>
<dbReference type="SUPFAM" id="SSF52440">
    <property type="entry name" value="PreATP-grasp domain"/>
    <property type="match status" value="1"/>
</dbReference>
<dbReference type="PANTHER" id="PTHR23132:SF23">
    <property type="entry name" value="D-ALANINE--D-ALANINE LIGASE B"/>
    <property type="match status" value="1"/>
</dbReference>
<dbReference type="PROSITE" id="PS00844">
    <property type="entry name" value="DALA_DALA_LIGASE_2"/>
    <property type="match status" value="1"/>
</dbReference>
<comment type="subcellular location">
    <subcellularLocation>
        <location evidence="1">Cytoplasm</location>
    </subcellularLocation>
</comment>
<evidence type="ECO:0000256" key="8">
    <source>
        <dbReference type="ARBA" id="ARBA00022984"/>
    </source>
</evidence>
<dbReference type="InterPro" id="IPR016185">
    <property type="entry name" value="PreATP-grasp_dom_sf"/>
</dbReference>
<keyword evidence="7" id="KW-0133">Cell shape</keyword>
<sequence>MVSHLKHVGYNVLQIEADEKAYLSLYSHRYEIYLALNYSLGIHGKDRYAHIPAMCEMLGIPYTGASPLTQALVMNKAKAKQLCKAYGIPTLPYQLFSSPDDKRESRLSYPLIVKPVGQGSSAGITNDSVVRSDAELKKQVTLILKTFHEPALVEPFLTGREFSIAMLGNPPKFLPIIESNHAHLPKGYQPLDSLEVKWYVEEEKDSDHLLCPAKIDTRLRGKLENMGRQIWEALDIKDLSRIDIRCDEEENPFFLEINSPPGLTPPEVSKSSYFPFAARVAGMDYDELIKTLISAAETRYGLRRNNK</sequence>
<dbReference type="GO" id="GO:0071555">
    <property type="term" value="P:cell wall organization"/>
    <property type="evidence" value="ECO:0007669"/>
    <property type="project" value="UniProtKB-KW"/>
</dbReference>
<dbReference type="InterPro" id="IPR000291">
    <property type="entry name" value="D-Ala_lig_Van_CS"/>
</dbReference>
<gene>
    <name evidence="12" type="ORF">A2786_02495</name>
</gene>
<protein>
    <recommendedName>
        <fullName evidence="11">ATP-grasp domain-containing protein</fullName>
    </recommendedName>
</protein>
<evidence type="ECO:0000256" key="9">
    <source>
        <dbReference type="ARBA" id="ARBA00023316"/>
    </source>
</evidence>
<evidence type="ECO:0000256" key="5">
    <source>
        <dbReference type="ARBA" id="ARBA00022741"/>
    </source>
</evidence>
<dbReference type="GO" id="GO:0009252">
    <property type="term" value="P:peptidoglycan biosynthetic process"/>
    <property type="evidence" value="ECO:0007669"/>
    <property type="project" value="UniProtKB-KW"/>
</dbReference>
<keyword evidence="8" id="KW-0573">Peptidoglycan synthesis</keyword>
<dbReference type="GO" id="GO:0005737">
    <property type="term" value="C:cytoplasm"/>
    <property type="evidence" value="ECO:0007669"/>
    <property type="project" value="UniProtKB-SubCell"/>
</dbReference>